<keyword evidence="6" id="KW-0276">Fatty acid metabolism</keyword>
<evidence type="ECO:0000256" key="2">
    <source>
        <dbReference type="ARBA" id="ARBA00004956"/>
    </source>
</evidence>
<dbReference type="PROSITE" id="PS50980">
    <property type="entry name" value="COA_CT_NTER"/>
    <property type="match status" value="1"/>
</dbReference>
<dbReference type="InterPro" id="IPR013815">
    <property type="entry name" value="ATP_grasp_subdomain_1"/>
</dbReference>
<dbReference type="Pfam" id="PF01039">
    <property type="entry name" value="Carboxyl_trans"/>
    <property type="match status" value="1"/>
</dbReference>
<dbReference type="GO" id="GO:0006633">
    <property type="term" value="P:fatty acid biosynthetic process"/>
    <property type="evidence" value="ECO:0007669"/>
    <property type="project" value="UniProtKB-KW"/>
</dbReference>
<dbReference type="Gene3D" id="2.40.50.100">
    <property type="match status" value="1"/>
</dbReference>
<evidence type="ECO:0000313" key="20">
    <source>
        <dbReference type="EMBL" id="KZV28923.1"/>
    </source>
</evidence>
<evidence type="ECO:0000256" key="10">
    <source>
        <dbReference type="ARBA" id="ARBA00023267"/>
    </source>
</evidence>
<evidence type="ECO:0000256" key="13">
    <source>
        <dbReference type="ARBA" id="ARBA00048600"/>
    </source>
</evidence>
<dbReference type="InterPro" id="IPR049076">
    <property type="entry name" value="ACCA"/>
</dbReference>
<evidence type="ECO:0000313" key="21">
    <source>
        <dbReference type="Proteomes" id="UP000250235"/>
    </source>
</evidence>
<dbReference type="SUPFAM" id="SSF51230">
    <property type="entry name" value="Single hybrid motif"/>
    <property type="match status" value="1"/>
</dbReference>
<dbReference type="InterPro" id="IPR005481">
    <property type="entry name" value="BC-like_N"/>
</dbReference>
<dbReference type="GO" id="GO:0046872">
    <property type="term" value="F:metal ion binding"/>
    <property type="evidence" value="ECO:0007669"/>
    <property type="project" value="InterPro"/>
</dbReference>
<dbReference type="Gene3D" id="3.40.50.20">
    <property type="match status" value="1"/>
</dbReference>
<feature type="domain" description="CoA carboxyltransferase N-terminal" evidence="18">
    <location>
        <begin position="1264"/>
        <end position="1535"/>
    </location>
</feature>
<feature type="domain" description="Biotin carboxylation" evidence="17">
    <location>
        <begin position="17"/>
        <end position="424"/>
    </location>
</feature>
<dbReference type="EMBL" id="KV010000">
    <property type="protein sequence ID" value="KZV28923.1"/>
    <property type="molecule type" value="Genomic_DNA"/>
</dbReference>
<feature type="domain" description="Lipoyl-binding" evidence="15">
    <location>
        <begin position="555"/>
        <end position="629"/>
    </location>
</feature>
<comment type="catalytic activity">
    <reaction evidence="13">
        <text>N(6)-biotinyl-L-lysyl-[protein] + hydrogencarbonate + ATP = N(6)-carboxybiotinyl-L-lysyl-[protein] + ADP + phosphate + H(+)</text>
        <dbReference type="Rhea" id="RHEA:13501"/>
        <dbReference type="Rhea" id="RHEA-COMP:10505"/>
        <dbReference type="Rhea" id="RHEA-COMP:10506"/>
        <dbReference type="ChEBI" id="CHEBI:15378"/>
        <dbReference type="ChEBI" id="CHEBI:17544"/>
        <dbReference type="ChEBI" id="CHEBI:30616"/>
        <dbReference type="ChEBI" id="CHEBI:43474"/>
        <dbReference type="ChEBI" id="CHEBI:83144"/>
        <dbReference type="ChEBI" id="CHEBI:83145"/>
        <dbReference type="ChEBI" id="CHEBI:456216"/>
        <dbReference type="EC" id="6.3.4.14"/>
    </reaction>
</comment>
<dbReference type="Gene3D" id="2.40.460.10">
    <property type="entry name" value="Biotin dependent carboxylase carboxyltransferase"/>
    <property type="match status" value="1"/>
</dbReference>
<evidence type="ECO:0000256" key="3">
    <source>
        <dbReference type="ARBA" id="ARBA00022516"/>
    </source>
</evidence>
<accession>A0A2Z7B4X9</accession>
<dbReference type="InterPro" id="IPR005479">
    <property type="entry name" value="CPAse_ATP-bd"/>
</dbReference>
<dbReference type="PROSITE" id="PS50989">
    <property type="entry name" value="COA_CT_CTER"/>
    <property type="match status" value="1"/>
</dbReference>
<dbReference type="SUPFAM" id="SSF51246">
    <property type="entry name" value="Rudiment single hybrid motif"/>
    <property type="match status" value="1"/>
</dbReference>
<dbReference type="InterPro" id="IPR049074">
    <property type="entry name" value="ACCA_BT"/>
</dbReference>
<dbReference type="PROSITE" id="PS50968">
    <property type="entry name" value="BIOTINYL_LIPOYL"/>
    <property type="match status" value="1"/>
</dbReference>
<sequence length="1966" mass="219753">MVPEVEEFCHALGGKRAIHSILIANNGMAAVKFIHSIRSWAYQTFGTDKAMFLVAMATPEDMKMNAQHVRAADQFVPVPGGTNNNNYANVHLIVEVKIPKGSSFVAIPDAIYQEACVHTEEEAIASCRNVGYPAMIKASWGGGGKGIRKNRHLEVQLLCDEYGNVAAVHSRDCSVQRRHQKIIEEGPITVARPEMVKELEQAARRLAKSVNYVGAATVEYLYSMETGEYYFLELNPRLQVEHPVTEWIAQVSLPAAQVAIGMGIPLWKIPEIRRFYGIENGGEYSSWRKTATVSTPFNFDKAEATRPKGHCVAVRVTSEDPDDAFKPTNGKIQELSFKSEPNVWAYFSVKSGGGIHEFSDSQFGHIFSFGESRAVAIGNMVRGLKGIQIRGEICTNVDYIIDLLQAADYRENKVHTGWLDYRIAMRVRAERLPWYILVAGGALYKASASNAAAVSEYVGYLEKGQIPPKHISVVDYQVSLNIGGTEYTINMVRKGPGSYRLRMNDSEIEAEAHILTDGSLLMQASCSFTCSFHIIYAEEGVAGTRLLIDGCTCLLQNDHDPSKLLVETPCKLLRYLVENGSHVNAETPYAEVEVMKMCMPLVSPASGKIKFEKSEGQVVQAGELIARLELDDSAAIRTVKRFLDSFPVLRPPTSISGKLHQQFAASLNAARMVLAGYKHNIDEVVENLISCLDNPELPFLQWQECFSVLANRLPKDLRYELEANLMGCKGFSKEQNVNFPAKVLRGILEDHLKSCLDREKGVLERVVEPLVNLVKSYEGGVKTHASLIVQGLFKDYLSVEELFGDDIQVDVSEHLRHLHKKDLRKVVDLVLSHQPFFVKGSMRIKRFNSGLIASWEFLEEHAKTKNGCVEEVSDESVVGKYSERKCAAMAIIKSLEFFRTMLTAALSEVTDSLKALLPPFGSYHPTMCGNIMHIALLGTNNQMNSLHHGGYEVQSEDIIKKVTNILKEGEISSCLQNAGVSVISSTIQIDDIQGVMKHSFHWSEVKLEYVEECILRHLEPPLSSYLELDKLKGFGNLHYTPSQDKLWHLYTVTDKRLPIRRMFLRGLVRQPLSTEDQAVYQRFDKGVIQSSSTLSSTTRSILRSLMSAIDPLELSFLDSSARSDHTQIYLCILPEQKMDDVLPNRKRSQIVGLQEELAVEKMLDEMADEINASIGLKMHSLGVCEWEVKLWISSEGEANGAWRVVVTDITGHNGTVHAFEAALDKLWIQNPGIKKPTDKAILRVTEFVFEDRDAAWRSPLVSVERKPGLNDVGLVAWRMEILTPEFPSGRTIIVISNDVTFKSGSFGPEENAFFMAVTNFACSQKLPLIYLAATTGSRIAVEEEVKSCFKVGWFNESNQQEGFEYLYLTPEDYSRIGSHVAAHELKLLNGETRWVIDIILGKNNSESVMKEEDLSQTINGSGAIASAYLRAYKETFTLTYVTGTTVGIGAYLARFGIRSIQRQDQPIILTGFSALNKLLKREVYSSNMQLGGPEIMAKNGVVHLTVSDDVEGVSAILKWLSFVPPYSGGPLPSLTSLDPPERPVEYLPETSCDPSSAIRGTIDANGKWLGGIFDKDSFVETQKDWARTVVTGRGKLGGIPVGIIAAETQTQMLVIPADPGQLDSCERVIPQAGQLWHPDSATKTAQAILDFNQEGLPLFMLANWRGFSGGQRDLFEGILQTGSEIVDNLRSYRQPIFIYIPMMGELWGGPWVVVDRNINPDHVETYAEVTAKGNILEPEGLIEVKFRTRDLLECMGRLDHKLMNLKLKCLEVGSSVTRETMEDLQKQIKSRENQLLPIYTRVALKFADLHDNSASLAVNGVVREVVEWKTSRSYFYKRLRRRTAEDEMIKNVMDAAGNHLQYKSARDMIKSWFLNSSIANNKDGPSWNDDEAFFSWKDDSRNYEGKLHDLCVQKLLLRLLDMSNSPQDLLALPRSLDAFLEKVNETIIFHFCLPFLICLRAIVSTK</sequence>
<dbReference type="FunFam" id="2.40.50.100:FF:000005">
    <property type="entry name" value="Acetyl-CoA carboxylase 1"/>
    <property type="match status" value="1"/>
</dbReference>
<evidence type="ECO:0000256" key="7">
    <source>
        <dbReference type="ARBA" id="ARBA00022840"/>
    </source>
</evidence>
<keyword evidence="7 14" id="KW-0067">ATP-binding</keyword>
<dbReference type="UniPathway" id="UPA00655">
    <property type="reaction ID" value="UER00711"/>
</dbReference>
<evidence type="ECO:0000256" key="4">
    <source>
        <dbReference type="ARBA" id="ARBA00022598"/>
    </source>
</evidence>
<dbReference type="Pfam" id="PF08326">
    <property type="entry name" value="ACC_central"/>
    <property type="match status" value="2"/>
</dbReference>
<dbReference type="GO" id="GO:0005524">
    <property type="term" value="F:ATP binding"/>
    <property type="evidence" value="ECO:0007669"/>
    <property type="project" value="UniProtKB-UniRule"/>
</dbReference>
<dbReference type="InterPro" id="IPR029045">
    <property type="entry name" value="ClpP/crotonase-like_dom_sf"/>
</dbReference>
<dbReference type="InterPro" id="IPR016185">
    <property type="entry name" value="PreATP-grasp_dom_sf"/>
</dbReference>
<gene>
    <name evidence="20" type="ORF">F511_13718</name>
</gene>
<evidence type="ECO:0000256" key="9">
    <source>
        <dbReference type="ARBA" id="ARBA00023160"/>
    </source>
</evidence>
<keyword evidence="21" id="KW-1185">Reference proteome</keyword>
<evidence type="ECO:0000259" key="17">
    <source>
        <dbReference type="PROSITE" id="PS50979"/>
    </source>
</evidence>
<evidence type="ECO:0000256" key="12">
    <source>
        <dbReference type="ARBA" id="ARBA00048065"/>
    </source>
</evidence>
<evidence type="ECO:0000256" key="11">
    <source>
        <dbReference type="ARBA" id="ARBA00023268"/>
    </source>
</evidence>
<keyword evidence="9" id="KW-0275">Fatty acid biosynthesis</keyword>
<dbReference type="SUPFAM" id="SSF52096">
    <property type="entry name" value="ClpP/crotonase"/>
    <property type="match status" value="2"/>
</dbReference>
<comment type="catalytic activity">
    <reaction evidence="12">
        <text>hydrogencarbonate + acetyl-CoA + ATP = malonyl-CoA + ADP + phosphate + H(+)</text>
        <dbReference type="Rhea" id="RHEA:11308"/>
        <dbReference type="ChEBI" id="CHEBI:15378"/>
        <dbReference type="ChEBI" id="CHEBI:17544"/>
        <dbReference type="ChEBI" id="CHEBI:30616"/>
        <dbReference type="ChEBI" id="CHEBI:43474"/>
        <dbReference type="ChEBI" id="CHEBI:57288"/>
        <dbReference type="ChEBI" id="CHEBI:57384"/>
        <dbReference type="ChEBI" id="CHEBI:456216"/>
        <dbReference type="EC" id="6.4.1.2"/>
    </reaction>
</comment>
<dbReference type="SMART" id="SM00878">
    <property type="entry name" value="Biotin_carb_C"/>
    <property type="match status" value="1"/>
</dbReference>
<comment type="cofactor">
    <cofactor evidence="1">
        <name>biotin</name>
        <dbReference type="ChEBI" id="CHEBI:57586"/>
    </cofactor>
</comment>
<evidence type="ECO:0000256" key="6">
    <source>
        <dbReference type="ARBA" id="ARBA00022832"/>
    </source>
</evidence>
<dbReference type="PROSITE" id="PS50979">
    <property type="entry name" value="BC"/>
    <property type="match status" value="1"/>
</dbReference>
<evidence type="ECO:0000259" key="15">
    <source>
        <dbReference type="PROSITE" id="PS50968"/>
    </source>
</evidence>
<dbReference type="PROSITE" id="PS00867">
    <property type="entry name" value="CPSASE_2"/>
    <property type="match status" value="1"/>
</dbReference>
<dbReference type="InterPro" id="IPR011054">
    <property type="entry name" value="Rudment_hybrid_motif"/>
</dbReference>
<dbReference type="InterPro" id="IPR005482">
    <property type="entry name" value="Biotin_COase_C"/>
</dbReference>
<dbReference type="GO" id="GO:0004075">
    <property type="term" value="F:biotin carboxylase activity"/>
    <property type="evidence" value="ECO:0007669"/>
    <property type="project" value="UniProtKB-EC"/>
</dbReference>
<dbReference type="PANTHER" id="PTHR45728">
    <property type="entry name" value="ACETYL-COA CARBOXYLASE, ISOFORM A"/>
    <property type="match status" value="1"/>
</dbReference>
<dbReference type="Pfam" id="PF00364">
    <property type="entry name" value="Biotin_lipoyl"/>
    <property type="match status" value="1"/>
</dbReference>
<dbReference type="InterPro" id="IPR034733">
    <property type="entry name" value="AcCoA_carboxyl_beta"/>
</dbReference>
<dbReference type="Pfam" id="PF02786">
    <property type="entry name" value="CPSase_L_D2"/>
    <property type="match status" value="1"/>
</dbReference>
<proteinExistence type="predicted"/>
<dbReference type="InterPro" id="IPR011764">
    <property type="entry name" value="Biotin_carboxylation_dom"/>
</dbReference>
<organism evidence="20 21">
    <name type="scientific">Dorcoceras hygrometricum</name>
    <dbReference type="NCBI Taxonomy" id="472368"/>
    <lineage>
        <taxon>Eukaryota</taxon>
        <taxon>Viridiplantae</taxon>
        <taxon>Streptophyta</taxon>
        <taxon>Embryophyta</taxon>
        <taxon>Tracheophyta</taxon>
        <taxon>Spermatophyta</taxon>
        <taxon>Magnoliopsida</taxon>
        <taxon>eudicotyledons</taxon>
        <taxon>Gunneridae</taxon>
        <taxon>Pentapetalae</taxon>
        <taxon>asterids</taxon>
        <taxon>lamiids</taxon>
        <taxon>Lamiales</taxon>
        <taxon>Gesneriaceae</taxon>
        <taxon>Didymocarpoideae</taxon>
        <taxon>Trichosporeae</taxon>
        <taxon>Loxocarpinae</taxon>
        <taxon>Dorcoceras</taxon>
    </lineage>
</organism>
<dbReference type="Gene3D" id="3.90.226.10">
    <property type="entry name" value="2-enoyl-CoA Hydratase, Chain A, domain 1"/>
    <property type="match status" value="2"/>
</dbReference>
<dbReference type="GO" id="GO:0003989">
    <property type="term" value="F:acetyl-CoA carboxylase activity"/>
    <property type="evidence" value="ECO:0007669"/>
    <property type="project" value="UniProtKB-EC"/>
</dbReference>
<keyword evidence="11" id="KW-0511">Multifunctional enzyme</keyword>
<dbReference type="Pfam" id="PF02785">
    <property type="entry name" value="Biotin_carb_C"/>
    <property type="match status" value="1"/>
</dbReference>
<dbReference type="PANTHER" id="PTHR45728:SF3">
    <property type="entry name" value="ACETYL-COA CARBOXYLASE"/>
    <property type="match status" value="1"/>
</dbReference>
<dbReference type="PROSITE" id="PS50975">
    <property type="entry name" value="ATP_GRASP"/>
    <property type="match status" value="1"/>
</dbReference>
<dbReference type="SUPFAM" id="SSF56059">
    <property type="entry name" value="Glutathione synthetase ATP-binding domain-like"/>
    <property type="match status" value="1"/>
</dbReference>
<protein>
    <submittedName>
        <fullName evidence="20">Uncharacterized protein</fullName>
    </submittedName>
</protein>
<feature type="domain" description="ATP-grasp" evidence="16">
    <location>
        <begin position="194"/>
        <end position="264"/>
    </location>
</feature>
<evidence type="ECO:0000259" key="18">
    <source>
        <dbReference type="PROSITE" id="PS50980"/>
    </source>
</evidence>
<dbReference type="SUPFAM" id="SSF52440">
    <property type="entry name" value="PreATP-grasp domain"/>
    <property type="match status" value="1"/>
</dbReference>
<dbReference type="Proteomes" id="UP000250235">
    <property type="component" value="Unassembled WGS sequence"/>
</dbReference>
<dbReference type="Pfam" id="PF00289">
    <property type="entry name" value="Biotin_carb_N"/>
    <property type="match status" value="1"/>
</dbReference>
<dbReference type="InterPro" id="IPR011763">
    <property type="entry name" value="COA_CT_C"/>
</dbReference>
<dbReference type="Gene3D" id="3.30.470.20">
    <property type="entry name" value="ATP-grasp fold, B domain"/>
    <property type="match status" value="1"/>
</dbReference>
<keyword evidence="8" id="KW-0443">Lipid metabolism</keyword>
<name>A0A2Z7B4X9_9LAMI</name>
<keyword evidence="10" id="KW-0092">Biotin</keyword>
<dbReference type="GO" id="GO:2001295">
    <property type="term" value="P:malonyl-CoA biosynthetic process"/>
    <property type="evidence" value="ECO:0007669"/>
    <property type="project" value="UniProtKB-UniPathway"/>
</dbReference>
<dbReference type="FunFam" id="3.90.226.10:FF:000010">
    <property type="entry name" value="acetyl-CoA carboxylase isoform X2"/>
    <property type="match status" value="1"/>
</dbReference>
<feature type="domain" description="CoA carboxyltransferase C-terminal" evidence="19">
    <location>
        <begin position="1539"/>
        <end position="1854"/>
    </location>
</feature>
<reference evidence="20 21" key="1">
    <citation type="journal article" date="2015" name="Proc. Natl. Acad. Sci. U.S.A.">
        <title>The resurrection genome of Boea hygrometrica: A blueprint for survival of dehydration.</title>
        <authorList>
            <person name="Xiao L."/>
            <person name="Yang G."/>
            <person name="Zhang L."/>
            <person name="Yang X."/>
            <person name="Zhao S."/>
            <person name="Ji Z."/>
            <person name="Zhou Q."/>
            <person name="Hu M."/>
            <person name="Wang Y."/>
            <person name="Chen M."/>
            <person name="Xu Y."/>
            <person name="Jin H."/>
            <person name="Xiao X."/>
            <person name="Hu G."/>
            <person name="Bao F."/>
            <person name="Hu Y."/>
            <person name="Wan P."/>
            <person name="Li L."/>
            <person name="Deng X."/>
            <person name="Kuang T."/>
            <person name="Xiang C."/>
            <person name="Zhu J.K."/>
            <person name="Oliver M.J."/>
            <person name="He Y."/>
        </authorList>
    </citation>
    <scope>NUCLEOTIDE SEQUENCE [LARGE SCALE GENOMIC DNA]</scope>
    <source>
        <strain evidence="21">cv. XS01</strain>
    </source>
</reference>
<evidence type="ECO:0000256" key="1">
    <source>
        <dbReference type="ARBA" id="ARBA00001953"/>
    </source>
</evidence>
<dbReference type="FunFam" id="3.30.470.20:FF:000043">
    <property type="entry name" value="acetyl-CoA carboxylase 1-like"/>
    <property type="match status" value="1"/>
</dbReference>
<dbReference type="InterPro" id="IPR011761">
    <property type="entry name" value="ATP-grasp"/>
</dbReference>
<evidence type="ECO:0000259" key="19">
    <source>
        <dbReference type="PROSITE" id="PS50989"/>
    </source>
</evidence>
<keyword evidence="3" id="KW-0444">Lipid biosynthesis</keyword>
<dbReference type="InterPro" id="IPR011762">
    <property type="entry name" value="COA_CT_N"/>
</dbReference>
<keyword evidence="4" id="KW-0436">Ligase</keyword>
<evidence type="ECO:0000256" key="8">
    <source>
        <dbReference type="ARBA" id="ARBA00023098"/>
    </source>
</evidence>
<dbReference type="CDD" id="cd06850">
    <property type="entry name" value="biotinyl_domain"/>
    <property type="match status" value="1"/>
</dbReference>
<dbReference type="OrthoDB" id="196847at2759"/>
<dbReference type="Pfam" id="PF21385">
    <property type="entry name" value="ACCA_BT"/>
    <property type="match status" value="1"/>
</dbReference>
<dbReference type="InterPro" id="IPR013537">
    <property type="entry name" value="AcCoA_COase_cen"/>
</dbReference>
<keyword evidence="5 14" id="KW-0547">Nucleotide-binding</keyword>
<dbReference type="Gene3D" id="3.30.1490.20">
    <property type="entry name" value="ATP-grasp fold, A domain"/>
    <property type="match status" value="1"/>
</dbReference>
<evidence type="ECO:0000259" key="16">
    <source>
        <dbReference type="PROSITE" id="PS50975"/>
    </source>
</evidence>
<dbReference type="InterPro" id="IPR011053">
    <property type="entry name" value="Single_hybrid_motif"/>
</dbReference>
<comment type="pathway">
    <text evidence="2">Lipid metabolism; malonyl-CoA biosynthesis; malonyl-CoA from acetyl-CoA: step 1/1.</text>
</comment>
<evidence type="ECO:0000256" key="5">
    <source>
        <dbReference type="ARBA" id="ARBA00022741"/>
    </source>
</evidence>
<dbReference type="InterPro" id="IPR000089">
    <property type="entry name" value="Biotin_lipoyl"/>
</dbReference>
<evidence type="ECO:0000256" key="14">
    <source>
        <dbReference type="PROSITE-ProRule" id="PRU00409"/>
    </source>
</evidence>